<feature type="domain" description="PhnB-like" evidence="1">
    <location>
        <begin position="5"/>
        <end position="125"/>
    </location>
</feature>
<dbReference type="AlphaFoldDB" id="A0A9E8SRA4"/>
<dbReference type="PANTHER" id="PTHR33990:SF2">
    <property type="entry name" value="PHNB-LIKE DOMAIN-CONTAINING PROTEIN"/>
    <property type="match status" value="1"/>
</dbReference>
<dbReference type="RefSeq" id="WP_244818940.1">
    <property type="nucleotide sequence ID" value="NZ_CP112998.1"/>
</dbReference>
<dbReference type="SUPFAM" id="SSF54593">
    <property type="entry name" value="Glyoxalase/Bleomycin resistance protein/Dihydroxybiphenyl dioxygenase"/>
    <property type="match status" value="1"/>
</dbReference>
<dbReference type="InterPro" id="IPR009725">
    <property type="entry name" value="3_dmu_93_MTrfase"/>
</dbReference>
<dbReference type="Pfam" id="PF06983">
    <property type="entry name" value="3-dmu-9_3-mt"/>
    <property type="match status" value="1"/>
</dbReference>
<keyword evidence="3" id="KW-1185">Reference proteome</keyword>
<dbReference type="InterPro" id="IPR028973">
    <property type="entry name" value="PhnB-like"/>
</dbReference>
<dbReference type="PIRSF" id="PIRSF021700">
    <property type="entry name" value="3_dmu_93_MTrfase"/>
    <property type="match status" value="1"/>
</dbReference>
<organism evidence="2 3">
    <name type="scientific">Dyadobacter pollutisoli</name>
    <dbReference type="NCBI Taxonomy" id="2910158"/>
    <lineage>
        <taxon>Bacteria</taxon>
        <taxon>Pseudomonadati</taxon>
        <taxon>Bacteroidota</taxon>
        <taxon>Cytophagia</taxon>
        <taxon>Cytophagales</taxon>
        <taxon>Spirosomataceae</taxon>
        <taxon>Dyadobacter</taxon>
    </lineage>
</organism>
<dbReference type="CDD" id="cd06588">
    <property type="entry name" value="PhnB_like"/>
    <property type="match status" value="1"/>
</dbReference>
<name>A0A9E8SRA4_9BACT</name>
<reference evidence="2" key="1">
    <citation type="submission" date="2022-11" db="EMBL/GenBank/DDBJ databases">
        <title>Dyadobacter pollutisoli sp. nov., isolated from plastic dumped soil.</title>
        <authorList>
            <person name="Kim J.M."/>
            <person name="Kim K.R."/>
            <person name="Lee J.K."/>
            <person name="Hao L."/>
            <person name="Jeon C.O."/>
        </authorList>
    </citation>
    <scope>NUCLEOTIDE SEQUENCE</scope>
    <source>
        <strain evidence="2">U1</strain>
    </source>
</reference>
<accession>A0A9E8SRA4</accession>
<evidence type="ECO:0000313" key="3">
    <source>
        <dbReference type="Proteomes" id="UP001164653"/>
    </source>
</evidence>
<dbReference type="InterPro" id="IPR029068">
    <property type="entry name" value="Glyas_Bleomycin-R_OHBP_Dase"/>
</dbReference>
<dbReference type="PANTHER" id="PTHR33990">
    <property type="entry name" value="PROTEIN YJDN-RELATED"/>
    <property type="match status" value="1"/>
</dbReference>
<dbReference type="Proteomes" id="UP001164653">
    <property type="component" value="Chromosome"/>
</dbReference>
<dbReference type="Gene3D" id="3.10.180.10">
    <property type="entry name" value="2,3-Dihydroxybiphenyl 1,2-Dioxygenase, domain 1"/>
    <property type="match status" value="1"/>
</dbReference>
<protein>
    <submittedName>
        <fullName evidence="2">VOC family protein</fullName>
    </submittedName>
</protein>
<dbReference type="KEGG" id="dpf:ON006_08310"/>
<proteinExistence type="predicted"/>
<evidence type="ECO:0000259" key="1">
    <source>
        <dbReference type="Pfam" id="PF06983"/>
    </source>
</evidence>
<evidence type="ECO:0000313" key="2">
    <source>
        <dbReference type="EMBL" id="WAC13952.1"/>
    </source>
</evidence>
<sequence>MALTQKITSNLWFDSETEDAARFYVSVFKNGSIGRITRYGEEGFEFHGKQPGTVMTIEFELEGQKFVGLNGGPIFQFNEAISFIIDCETQEEIDYYWDKLTDGGDPKAQQCGWLKDKFGVSWQVVPVMFADMVADPNDERTKRAMNAMFPMKKLDIAALEKAYNGA</sequence>
<gene>
    <name evidence="2" type="ORF">ON006_08310</name>
</gene>
<dbReference type="EMBL" id="CP112998">
    <property type="protein sequence ID" value="WAC13952.1"/>
    <property type="molecule type" value="Genomic_DNA"/>
</dbReference>